<evidence type="ECO:0000313" key="3">
    <source>
        <dbReference type="EMBL" id="KAJ6227346.1"/>
    </source>
</evidence>
<protein>
    <submittedName>
        <fullName evidence="3">Uncharacterized protein</fullName>
    </submittedName>
</protein>
<feature type="transmembrane region" description="Helical" evidence="2">
    <location>
        <begin position="171"/>
        <end position="191"/>
    </location>
</feature>
<feature type="transmembrane region" description="Helical" evidence="2">
    <location>
        <begin position="44"/>
        <end position="62"/>
    </location>
</feature>
<dbReference type="Proteomes" id="UP001150062">
    <property type="component" value="Unassembled WGS sequence"/>
</dbReference>
<reference evidence="3" key="1">
    <citation type="submission" date="2022-08" db="EMBL/GenBank/DDBJ databases">
        <title>Novel sulfate-reducing endosymbionts in the free-living metamonad Anaeramoeba.</title>
        <authorList>
            <person name="Jerlstrom-Hultqvist J."/>
            <person name="Cepicka I."/>
            <person name="Gallot-Lavallee L."/>
            <person name="Salas-Leiva D."/>
            <person name="Curtis B.A."/>
            <person name="Zahonova K."/>
            <person name="Pipaliya S."/>
            <person name="Dacks J."/>
            <person name="Roger A.J."/>
        </authorList>
    </citation>
    <scope>NUCLEOTIDE SEQUENCE</scope>
    <source>
        <strain evidence="3">Schooner1</strain>
    </source>
</reference>
<feature type="region of interest" description="Disordered" evidence="1">
    <location>
        <begin position="249"/>
        <end position="272"/>
    </location>
</feature>
<accession>A0ABQ8X484</accession>
<gene>
    <name evidence="3" type="ORF">M0813_09927</name>
</gene>
<evidence type="ECO:0000313" key="4">
    <source>
        <dbReference type="Proteomes" id="UP001150062"/>
    </source>
</evidence>
<sequence>MCDCDCKDFCENKVGYSKINLRTLYAPIWVTTQKAMNWLCFGRLLVFIYLLVGYIIGLSLSFQGGKFFVYLTYQTLTLNLTNAFLLLCRSLYLRKRIYDPIKGAGQEATWVDKFIWTVWQTAYPSAHIVTLIYWVLIYDPENSNIAGRYNHGPPLIHVYFEFFMSETPFKWTMLPICYIYYLLYIAVHLIFVFAKDEYIYEAVDPRETDDFFWFPVILVLLGSFFGIGKLLRYLLNKCLGNEEVINPHHSSGEDGDIELSTSDSSSRDTESS</sequence>
<dbReference type="PANTHER" id="PTHR12242">
    <property type="entry name" value="OS02G0130600 PROTEIN-RELATED"/>
    <property type="match status" value="1"/>
</dbReference>
<dbReference type="EMBL" id="JAOAOG010000336">
    <property type="protein sequence ID" value="KAJ6227346.1"/>
    <property type="molecule type" value="Genomic_DNA"/>
</dbReference>
<dbReference type="PANTHER" id="PTHR12242:SF1">
    <property type="entry name" value="MYND-TYPE DOMAIN-CONTAINING PROTEIN"/>
    <property type="match status" value="1"/>
</dbReference>
<keyword evidence="2" id="KW-1133">Transmembrane helix</keyword>
<comment type="caution">
    <text evidence="3">The sequence shown here is derived from an EMBL/GenBank/DDBJ whole genome shotgun (WGS) entry which is preliminary data.</text>
</comment>
<feature type="transmembrane region" description="Helical" evidence="2">
    <location>
        <begin position="211"/>
        <end position="231"/>
    </location>
</feature>
<keyword evidence="2" id="KW-0472">Membrane</keyword>
<evidence type="ECO:0000256" key="1">
    <source>
        <dbReference type="SAM" id="MobiDB-lite"/>
    </source>
</evidence>
<feature type="transmembrane region" description="Helical" evidence="2">
    <location>
        <begin position="68"/>
        <end position="88"/>
    </location>
</feature>
<organism evidence="3 4">
    <name type="scientific">Anaeramoeba flamelloides</name>
    <dbReference type="NCBI Taxonomy" id="1746091"/>
    <lineage>
        <taxon>Eukaryota</taxon>
        <taxon>Metamonada</taxon>
        <taxon>Anaeramoebidae</taxon>
        <taxon>Anaeramoeba</taxon>
    </lineage>
</organism>
<proteinExistence type="predicted"/>
<evidence type="ECO:0000256" key="2">
    <source>
        <dbReference type="SAM" id="Phobius"/>
    </source>
</evidence>
<keyword evidence="4" id="KW-1185">Reference proteome</keyword>
<name>A0ABQ8X484_9EUKA</name>
<keyword evidence="2" id="KW-0812">Transmembrane</keyword>